<protein>
    <submittedName>
        <fullName evidence="3">Transcriptional regulator</fullName>
    </submittedName>
</protein>
<dbReference type="WBParaSite" id="GPUH_0000440301-mRNA-1">
    <property type="protein sequence ID" value="GPUH_0000440301-mRNA-1"/>
    <property type="gene ID" value="GPUH_0000440301"/>
</dbReference>
<sequence>MSDLEEKVNRGDILVDEVDVIDAIEKGRLSEKDGARFSAVLEVYSKLRGSMDSSFIKSGQFIRNA</sequence>
<dbReference type="Proteomes" id="UP000271098">
    <property type="component" value="Unassembled WGS sequence"/>
</dbReference>
<reference evidence="3" key="1">
    <citation type="submission" date="2016-06" db="UniProtKB">
        <authorList>
            <consortium name="WormBaseParasite"/>
        </authorList>
    </citation>
    <scope>IDENTIFICATION</scope>
</reference>
<evidence type="ECO:0000313" key="1">
    <source>
        <dbReference type="EMBL" id="VDK44594.1"/>
    </source>
</evidence>
<name>A0A183D6Q5_9BILA</name>
<evidence type="ECO:0000313" key="3">
    <source>
        <dbReference type="WBParaSite" id="GPUH_0000440301-mRNA-1"/>
    </source>
</evidence>
<gene>
    <name evidence="1" type="ORF">GPUH_LOCUS4397</name>
</gene>
<proteinExistence type="predicted"/>
<dbReference type="EMBL" id="UYRT01008259">
    <property type="protein sequence ID" value="VDK44594.1"/>
    <property type="molecule type" value="Genomic_DNA"/>
</dbReference>
<dbReference type="OrthoDB" id="5795184at2759"/>
<dbReference type="AlphaFoldDB" id="A0A183D6Q5"/>
<keyword evidence="2" id="KW-1185">Reference proteome</keyword>
<accession>A0A183D6Q5</accession>
<evidence type="ECO:0000313" key="2">
    <source>
        <dbReference type="Proteomes" id="UP000271098"/>
    </source>
</evidence>
<reference evidence="1 2" key="2">
    <citation type="submission" date="2018-11" db="EMBL/GenBank/DDBJ databases">
        <authorList>
            <consortium name="Pathogen Informatics"/>
        </authorList>
    </citation>
    <scope>NUCLEOTIDE SEQUENCE [LARGE SCALE GENOMIC DNA]</scope>
</reference>
<organism evidence="3">
    <name type="scientific">Gongylonema pulchrum</name>
    <dbReference type="NCBI Taxonomy" id="637853"/>
    <lineage>
        <taxon>Eukaryota</taxon>
        <taxon>Metazoa</taxon>
        <taxon>Ecdysozoa</taxon>
        <taxon>Nematoda</taxon>
        <taxon>Chromadorea</taxon>
        <taxon>Rhabditida</taxon>
        <taxon>Spirurina</taxon>
        <taxon>Spiruromorpha</taxon>
        <taxon>Spiruroidea</taxon>
        <taxon>Gongylonematidae</taxon>
        <taxon>Gongylonema</taxon>
    </lineage>
</organism>